<dbReference type="EMBL" id="JARK01001348">
    <property type="protein sequence ID" value="EYC25319.1"/>
    <property type="molecule type" value="Genomic_DNA"/>
</dbReference>
<evidence type="ECO:0000313" key="3">
    <source>
        <dbReference type="Proteomes" id="UP000024635"/>
    </source>
</evidence>
<gene>
    <name evidence="2" type="primary">Acey_s0012.g1821</name>
    <name evidence="2" type="ORF">Y032_0012g1821</name>
</gene>
<evidence type="ECO:0000313" key="2">
    <source>
        <dbReference type="EMBL" id="EYC25319.1"/>
    </source>
</evidence>
<proteinExistence type="predicted"/>
<comment type="caution">
    <text evidence="2">The sequence shown here is derived from an EMBL/GenBank/DDBJ whole genome shotgun (WGS) entry which is preliminary data.</text>
</comment>
<dbReference type="AlphaFoldDB" id="A0A016VCC5"/>
<name>A0A016VCC5_9BILA</name>
<keyword evidence="3" id="KW-1185">Reference proteome</keyword>
<keyword evidence="1" id="KW-1133">Transmembrane helix</keyword>
<accession>A0A016VCC5</accession>
<sequence length="73" mass="7945">MASANSVLADVDSFLQEIANSSVSPSHEHHAPPHHHASRLILFFFSSLAFIFMVSGMGKRLGIADNLLCNVPR</sequence>
<keyword evidence="1" id="KW-0472">Membrane</keyword>
<evidence type="ECO:0000256" key="1">
    <source>
        <dbReference type="SAM" id="Phobius"/>
    </source>
</evidence>
<protein>
    <submittedName>
        <fullName evidence="2">Uncharacterized protein</fullName>
    </submittedName>
</protein>
<dbReference type="Proteomes" id="UP000024635">
    <property type="component" value="Unassembled WGS sequence"/>
</dbReference>
<keyword evidence="1" id="KW-0812">Transmembrane</keyword>
<feature type="transmembrane region" description="Helical" evidence="1">
    <location>
        <begin position="40"/>
        <end position="58"/>
    </location>
</feature>
<organism evidence="2 3">
    <name type="scientific">Ancylostoma ceylanicum</name>
    <dbReference type="NCBI Taxonomy" id="53326"/>
    <lineage>
        <taxon>Eukaryota</taxon>
        <taxon>Metazoa</taxon>
        <taxon>Ecdysozoa</taxon>
        <taxon>Nematoda</taxon>
        <taxon>Chromadorea</taxon>
        <taxon>Rhabditida</taxon>
        <taxon>Rhabditina</taxon>
        <taxon>Rhabditomorpha</taxon>
        <taxon>Strongyloidea</taxon>
        <taxon>Ancylostomatidae</taxon>
        <taxon>Ancylostomatinae</taxon>
        <taxon>Ancylostoma</taxon>
    </lineage>
</organism>
<reference evidence="3" key="1">
    <citation type="journal article" date="2015" name="Nat. Genet.">
        <title>The genome and transcriptome of the zoonotic hookworm Ancylostoma ceylanicum identify infection-specific gene families.</title>
        <authorList>
            <person name="Schwarz E.M."/>
            <person name="Hu Y."/>
            <person name="Antoshechkin I."/>
            <person name="Miller M.M."/>
            <person name="Sternberg P.W."/>
            <person name="Aroian R.V."/>
        </authorList>
    </citation>
    <scope>NUCLEOTIDE SEQUENCE</scope>
    <source>
        <strain evidence="3">HY135</strain>
    </source>
</reference>